<dbReference type="PANTHER" id="PTHR34145">
    <property type="entry name" value="OS02G0105600 PROTEIN"/>
    <property type="match status" value="1"/>
</dbReference>
<feature type="domain" description="F-box" evidence="2">
    <location>
        <begin position="21"/>
        <end position="75"/>
    </location>
</feature>
<dbReference type="InterPro" id="IPR032675">
    <property type="entry name" value="LRR_dom_sf"/>
</dbReference>
<evidence type="ECO:0000259" key="2">
    <source>
        <dbReference type="PROSITE" id="PS50181"/>
    </source>
</evidence>
<dbReference type="Pfam" id="PF23622">
    <property type="entry name" value="LRR_At1g61320_AtMIF1"/>
    <property type="match status" value="1"/>
</dbReference>
<dbReference type="AlphaFoldDB" id="A0AAV1E3T2"/>
<dbReference type="InterPro" id="IPR055357">
    <property type="entry name" value="LRR_At1g61320_AtMIF1"/>
</dbReference>
<dbReference type="EMBL" id="OX459125">
    <property type="protein sequence ID" value="CAI9114687.1"/>
    <property type="molecule type" value="Genomic_DNA"/>
</dbReference>
<keyword evidence="4" id="KW-1185">Reference proteome</keyword>
<evidence type="ECO:0000256" key="1">
    <source>
        <dbReference type="SAM" id="MobiDB-lite"/>
    </source>
</evidence>
<dbReference type="Gene3D" id="3.80.10.10">
    <property type="entry name" value="Ribonuclease Inhibitor"/>
    <property type="match status" value="1"/>
</dbReference>
<evidence type="ECO:0000313" key="4">
    <source>
        <dbReference type="Proteomes" id="UP001161247"/>
    </source>
</evidence>
<proteinExistence type="predicted"/>
<dbReference type="CDD" id="cd22160">
    <property type="entry name" value="F-box_AtFBL13-like"/>
    <property type="match status" value="1"/>
</dbReference>
<dbReference type="Pfam" id="PF00646">
    <property type="entry name" value="F-box"/>
    <property type="match status" value="1"/>
</dbReference>
<dbReference type="SUPFAM" id="SSF81383">
    <property type="entry name" value="F-box domain"/>
    <property type="match status" value="1"/>
</dbReference>
<dbReference type="InterPro" id="IPR001810">
    <property type="entry name" value="F-box_dom"/>
</dbReference>
<organism evidence="3 4">
    <name type="scientific">Oldenlandia corymbosa var. corymbosa</name>
    <dbReference type="NCBI Taxonomy" id="529605"/>
    <lineage>
        <taxon>Eukaryota</taxon>
        <taxon>Viridiplantae</taxon>
        <taxon>Streptophyta</taxon>
        <taxon>Embryophyta</taxon>
        <taxon>Tracheophyta</taxon>
        <taxon>Spermatophyta</taxon>
        <taxon>Magnoliopsida</taxon>
        <taxon>eudicotyledons</taxon>
        <taxon>Gunneridae</taxon>
        <taxon>Pentapetalae</taxon>
        <taxon>asterids</taxon>
        <taxon>lamiids</taxon>
        <taxon>Gentianales</taxon>
        <taxon>Rubiaceae</taxon>
        <taxon>Rubioideae</taxon>
        <taxon>Spermacoceae</taxon>
        <taxon>Hedyotis-Oldenlandia complex</taxon>
        <taxon>Oldenlandia</taxon>
    </lineage>
</organism>
<accession>A0AAV1E3T2</accession>
<protein>
    <submittedName>
        <fullName evidence="3">OLC1v1015467C2</fullName>
    </submittedName>
</protein>
<dbReference type="InterPro" id="IPR053781">
    <property type="entry name" value="F-box_AtFBL13-like"/>
</dbReference>
<dbReference type="InterPro" id="IPR053772">
    <property type="entry name" value="At1g61320/At1g61330-like"/>
</dbReference>
<dbReference type="Proteomes" id="UP001161247">
    <property type="component" value="Chromosome 8"/>
</dbReference>
<dbReference type="SUPFAM" id="SSF52047">
    <property type="entry name" value="RNI-like"/>
    <property type="match status" value="1"/>
</dbReference>
<feature type="region of interest" description="Disordered" evidence="1">
    <location>
        <begin position="388"/>
        <end position="420"/>
    </location>
</feature>
<feature type="compositionally biased region" description="Acidic residues" evidence="1">
    <location>
        <begin position="388"/>
        <end position="417"/>
    </location>
</feature>
<reference evidence="3" key="1">
    <citation type="submission" date="2023-03" db="EMBL/GenBank/DDBJ databases">
        <authorList>
            <person name="Julca I."/>
        </authorList>
    </citation>
    <scope>NUCLEOTIDE SEQUENCE</scope>
</reference>
<dbReference type="Gene3D" id="1.20.1280.50">
    <property type="match status" value="1"/>
</dbReference>
<dbReference type="InterPro" id="IPR036047">
    <property type="entry name" value="F-box-like_dom_sf"/>
</dbReference>
<sequence length="645" mass="73469">MAKGVTFDFQPEKCVTNEQQVDRISQLPNEILVDILSLLTLEDAAKTSVLSKRWIDLWLNVDKLDFDSKKLWKGLEDEDAPDYLRFYASNSRKYVEWVNKVVQSHKATTLDAFRIRFDLTSSFKTDIDNWVHFAYARRVHMLDLDFSGYDGVGYCIVYNFPNDLLGLSFVNSSAPPLSNSYGNDINSGATSFGFKSLRTLAFNSVGMSGEVLEFFLHNCPFLESLRVELSDKLENFRVCGPSLALKHLEIMDCFHCSITVCNTNIVSLKTTQGQALVLQNVPMLVDVEIGGFGIDADANLVARAISWLSCCISKLEILSLRIKYSQRHMVKDLNAALPQLTQLKLLTFHAIRARKGTSLIKFTSLIKASPNLEKFVMKTLWCDDDEHNDDEGCDDDGRDDDEGYDDDERDDDEGYNDDEQKGYNLERLVIDSRELSEKGLPGDSLEMDAARKNRAKTAKIQLNRLLPQSVELELNNRSLIRTICFLHETEPEEMNDARIIKACLTAKPCDHVSPRNKYTSKSQVALSDYYLLLAFRYEFGCRKNEQIPTLFPEEKDVEMNSQLSYFTSSEVVFAFPPSFDLGHLMKAVEISQVYNHNEKLIKRSKESFVFCIELDQGLFIEGYALLFDSITSLHLQKQNVQTTVF</sequence>
<dbReference type="PROSITE" id="PS50181">
    <property type="entry name" value="FBOX"/>
    <property type="match status" value="1"/>
</dbReference>
<gene>
    <name evidence="3" type="ORF">OLC1_LOCUS21360</name>
</gene>
<name>A0AAV1E3T2_OLDCO</name>
<evidence type="ECO:0000313" key="3">
    <source>
        <dbReference type="EMBL" id="CAI9114687.1"/>
    </source>
</evidence>
<dbReference type="PANTHER" id="PTHR34145:SF68">
    <property type="entry name" value="FBD DOMAIN-CONTAINING PROTEIN"/>
    <property type="match status" value="1"/>
</dbReference>